<evidence type="ECO:0000256" key="5">
    <source>
        <dbReference type="ARBA" id="ARBA00023136"/>
    </source>
</evidence>
<name>S2WXF8_9ACTN</name>
<feature type="domain" description="ABC3 transporter permease C-terminal" evidence="7">
    <location>
        <begin position="270"/>
        <end position="393"/>
    </location>
</feature>
<evidence type="ECO:0000313" key="8">
    <source>
        <dbReference type="EMBL" id="EPD32464.1"/>
    </source>
</evidence>
<feature type="transmembrane region" description="Helical" evidence="6">
    <location>
        <begin position="21"/>
        <end position="40"/>
    </location>
</feature>
<accession>S2WXF8</accession>
<proteinExistence type="predicted"/>
<dbReference type="AlphaFoldDB" id="S2WXF8"/>
<evidence type="ECO:0000259" key="7">
    <source>
        <dbReference type="Pfam" id="PF02687"/>
    </source>
</evidence>
<reference evidence="8 9" key="1">
    <citation type="submission" date="2013-04" db="EMBL/GenBank/DDBJ databases">
        <title>The Genome Sequence of Propionimicrobium lymphophilum ACS-093-V-SCH5.</title>
        <authorList>
            <consortium name="The Broad Institute Genomics Platform"/>
            <person name="Earl A."/>
            <person name="Ward D."/>
            <person name="Feldgarden M."/>
            <person name="Gevers D."/>
            <person name="Saerens B."/>
            <person name="Vaneechoutte M."/>
            <person name="Walker B."/>
            <person name="Young S."/>
            <person name="Zeng Q."/>
            <person name="Gargeya S."/>
            <person name="Fitzgerald M."/>
            <person name="Haas B."/>
            <person name="Abouelleil A."/>
            <person name="Allen A.W."/>
            <person name="Alvarado L."/>
            <person name="Arachchi H.M."/>
            <person name="Berlin A.M."/>
            <person name="Chapman S.B."/>
            <person name="Gainer-Dewar J."/>
            <person name="Goldberg J."/>
            <person name="Griggs A."/>
            <person name="Gujja S."/>
            <person name="Hansen M."/>
            <person name="Howarth C."/>
            <person name="Imamovic A."/>
            <person name="Ireland A."/>
            <person name="Larimer J."/>
            <person name="McCowan C."/>
            <person name="Murphy C."/>
            <person name="Pearson M."/>
            <person name="Poon T.W."/>
            <person name="Priest M."/>
            <person name="Roberts A."/>
            <person name="Saif S."/>
            <person name="Shea T."/>
            <person name="Sisk P."/>
            <person name="Sykes S."/>
            <person name="Wortman J."/>
            <person name="Nusbaum C."/>
            <person name="Birren B."/>
        </authorList>
    </citation>
    <scope>NUCLEOTIDE SEQUENCE [LARGE SCALE GENOMIC DNA]</scope>
    <source>
        <strain evidence="8 9">ACS-093-V-SCH5</strain>
    </source>
</reference>
<feature type="transmembrane region" description="Helical" evidence="6">
    <location>
        <begin position="366"/>
        <end position="389"/>
    </location>
</feature>
<dbReference type="PANTHER" id="PTHR30572">
    <property type="entry name" value="MEMBRANE COMPONENT OF TRANSPORTER-RELATED"/>
    <property type="match status" value="1"/>
</dbReference>
<dbReference type="OrthoDB" id="4799354at2"/>
<keyword evidence="3 6" id="KW-0812">Transmembrane</keyword>
<sequence>MRNQLTKLAWLSVRRRPTRSLLLFAIMAVIFTALVAQVGARNVMADVRGAIKQNVGAGFSAHGENLAQADADEIAKLAGVKQASYEKQHLVDVEGAKPVTGTGGVQLDAGGESKMFLTGLSDVMLQPEFASKIYRLESTVGEIPEDGALVHKDFADQNGLQVGDKIQVVNDGKALSLTLTALFSGKNENRSGLPFEAAENQIFTNLSAANSLSADKNLSAARYLVDQPDDLENIVTEAQKINPGLQIESNGQRFSPVLESIAKVEKMLGVLAIGAGAVGVAVLGLSLVFWLRGRVAEIGVMLALGRSKFKIFAQFVAELFLLSLPASLLAVLIGGALSGLLAKRIFAVANVPQLAASDVGLKVLPVAAALGVGYLIAFLILTCASAIILRQSPRAILAKMS</sequence>
<dbReference type="HOGENOM" id="CLU_039499_2_1_11"/>
<feature type="transmembrane region" description="Helical" evidence="6">
    <location>
        <begin position="267"/>
        <end position="291"/>
    </location>
</feature>
<dbReference type="InterPro" id="IPR050250">
    <property type="entry name" value="Macrolide_Exporter_MacB"/>
</dbReference>
<gene>
    <name evidence="8" type="ORF">HMPREF9306_02035</name>
</gene>
<protein>
    <recommendedName>
        <fullName evidence="7">ABC3 transporter permease C-terminal domain-containing protein</fullName>
    </recommendedName>
</protein>
<dbReference type="PANTHER" id="PTHR30572:SF9">
    <property type="entry name" value="ABC TRANSPORTER PERMEASE PROTEIN"/>
    <property type="match status" value="1"/>
</dbReference>
<dbReference type="RefSeq" id="WP_016456839.1">
    <property type="nucleotide sequence ID" value="NZ_KE150269.1"/>
</dbReference>
<dbReference type="Pfam" id="PF02687">
    <property type="entry name" value="FtsX"/>
    <property type="match status" value="1"/>
</dbReference>
<dbReference type="GO" id="GO:0005886">
    <property type="term" value="C:plasma membrane"/>
    <property type="evidence" value="ECO:0007669"/>
    <property type="project" value="UniProtKB-SubCell"/>
</dbReference>
<keyword evidence="2" id="KW-1003">Cell membrane</keyword>
<dbReference type="InterPro" id="IPR003838">
    <property type="entry name" value="ABC3_permease_C"/>
</dbReference>
<dbReference type="EMBL" id="AGZR01000009">
    <property type="protein sequence ID" value="EPD32464.1"/>
    <property type="molecule type" value="Genomic_DNA"/>
</dbReference>
<organism evidence="8 9">
    <name type="scientific">Propionimicrobium lymphophilum ACS-093-V-SCH5</name>
    <dbReference type="NCBI Taxonomy" id="883161"/>
    <lineage>
        <taxon>Bacteria</taxon>
        <taxon>Bacillati</taxon>
        <taxon>Actinomycetota</taxon>
        <taxon>Actinomycetes</taxon>
        <taxon>Propionibacteriales</taxon>
        <taxon>Propionibacteriaceae</taxon>
        <taxon>Propionimicrobium</taxon>
    </lineage>
</organism>
<dbReference type="Proteomes" id="UP000014417">
    <property type="component" value="Unassembled WGS sequence"/>
</dbReference>
<keyword evidence="4 6" id="KW-1133">Transmembrane helix</keyword>
<evidence type="ECO:0000256" key="4">
    <source>
        <dbReference type="ARBA" id="ARBA00022989"/>
    </source>
</evidence>
<evidence type="ECO:0000256" key="6">
    <source>
        <dbReference type="SAM" id="Phobius"/>
    </source>
</evidence>
<dbReference type="GO" id="GO:0022857">
    <property type="term" value="F:transmembrane transporter activity"/>
    <property type="evidence" value="ECO:0007669"/>
    <property type="project" value="TreeGrafter"/>
</dbReference>
<dbReference type="STRING" id="883161.HMPREF9306_02035"/>
<comment type="caution">
    <text evidence="8">The sequence shown here is derived from an EMBL/GenBank/DDBJ whole genome shotgun (WGS) entry which is preliminary data.</text>
</comment>
<keyword evidence="5 6" id="KW-0472">Membrane</keyword>
<comment type="subcellular location">
    <subcellularLocation>
        <location evidence="1">Cell membrane</location>
        <topology evidence="1">Multi-pass membrane protein</topology>
    </subcellularLocation>
</comment>
<keyword evidence="9" id="KW-1185">Reference proteome</keyword>
<evidence type="ECO:0000256" key="1">
    <source>
        <dbReference type="ARBA" id="ARBA00004651"/>
    </source>
</evidence>
<evidence type="ECO:0000313" key="9">
    <source>
        <dbReference type="Proteomes" id="UP000014417"/>
    </source>
</evidence>
<evidence type="ECO:0000256" key="3">
    <source>
        <dbReference type="ARBA" id="ARBA00022692"/>
    </source>
</evidence>
<evidence type="ECO:0000256" key="2">
    <source>
        <dbReference type="ARBA" id="ARBA00022475"/>
    </source>
</evidence>
<feature type="transmembrane region" description="Helical" evidence="6">
    <location>
        <begin position="311"/>
        <end position="337"/>
    </location>
</feature>